<feature type="transmembrane region" description="Helical" evidence="6">
    <location>
        <begin position="45"/>
        <end position="65"/>
    </location>
</feature>
<organism evidence="7 8">
    <name type="scientific">Buttiauxella noackiae ATCC 51607</name>
    <dbReference type="NCBI Taxonomy" id="1354255"/>
    <lineage>
        <taxon>Bacteria</taxon>
        <taxon>Pseudomonadati</taxon>
        <taxon>Pseudomonadota</taxon>
        <taxon>Gammaproteobacteria</taxon>
        <taxon>Enterobacterales</taxon>
        <taxon>Enterobacteriaceae</taxon>
        <taxon>Buttiauxella</taxon>
    </lineage>
</organism>
<dbReference type="Proteomes" id="UP000078286">
    <property type="component" value="Unassembled WGS sequence"/>
</dbReference>
<dbReference type="AlphaFoldDB" id="A0A1B7HSV8"/>
<keyword evidence="8" id="KW-1185">Reference proteome</keyword>
<evidence type="ECO:0000313" key="7">
    <source>
        <dbReference type="EMBL" id="OAT18748.1"/>
    </source>
</evidence>
<evidence type="ECO:0000256" key="1">
    <source>
        <dbReference type="ARBA" id="ARBA00004651"/>
    </source>
</evidence>
<sequence length="447" mass="49095">MKNASAEPTLKVALSYKDLVIYGLVFMVIIAPMSIFGFVSKESHGMAPLVYVVGVACMIFTALSYRKMSRRYPIAGSVYAYVNKATNPHIGFLAGWLIMMDYLFAPALLYAMTATWCTDLLPFIPGWVWVAFFMLTNCWVNIRGIENTAKADIFIFSISALALIVFLVVGINYIAHGGGVGEFTMTPFYQPNVINPQFIGTAVTIAALSFLGFDGISTLAEEAKNPTKDIGKAIIAALFIVGGLFILQCYIATLIQPDFMKMDADSAFFDAAFLAGGAPLKIFLLIVNILAVGIANTLAAQAAASRIVFGMARDHFLPSMFAKIHPTYRTPWISTIAIGALSLVLGLSLSIDFLAKLINFGAMSSFIILNISVIWMFFIKEKRRNSVREIISNLLFPLIGTAILMYVWVNFDSATMKIGFTWLVIGIVIGMVKTRFYKRLPKPVVLS</sequence>
<proteinExistence type="predicted"/>
<feature type="transmembrane region" description="Helical" evidence="6">
    <location>
        <begin position="414"/>
        <end position="432"/>
    </location>
</feature>
<dbReference type="Pfam" id="PF13520">
    <property type="entry name" value="AA_permease_2"/>
    <property type="match status" value="1"/>
</dbReference>
<dbReference type="PIRSF" id="PIRSF006060">
    <property type="entry name" value="AA_transporter"/>
    <property type="match status" value="1"/>
</dbReference>
<dbReference type="InterPro" id="IPR050367">
    <property type="entry name" value="APC_superfamily"/>
</dbReference>
<protein>
    <submittedName>
        <fullName evidence="7">Amino acid transport protein</fullName>
    </submittedName>
</protein>
<gene>
    <name evidence="7" type="ORF">M979_1572</name>
</gene>
<feature type="transmembrane region" description="Helical" evidence="6">
    <location>
        <begin position="357"/>
        <end position="378"/>
    </location>
</feature>
<dbReference type="InterPro" id="IPR002293">
    <property type="entry name" value="AA/rel_permease1"/>
</dbReference>
<feature type="transmembrane region" description="Helical" evidence="6">
    <location>
        <begin position="234"/>
        <end position="255"/>
    </location>
</feature>
<accession>A0A1B7HSV8</accession>
<dbReference type="PANTHER" id="PTHR42770">
    <property type="entry name" value="AMINO ACID TRANSPORTER-RELATED"/>
    <property type="match status" value="1"/>
</dbReference>
<comment type="caution">
    <text evidence="7">The sequence shown here is derived from an EMBL/GenBank/DDBJ whole genome shotgun (WGS) entry which is preliminary data.</text>
</comment>
<dbReference type="PANTHER" id="PTHR42770:SF16">
    <property type="entry name" value="AMINO ACID PERMEASE"/>
    <property type="match status" value="1"/>
</dbReference>
<keyword evidence="3 6" id="KW-0812">Transmembrane</keyword>
<dbReference type="RefSeq" id="WP_064554365.1">
    <property type="nucleotide sequence ID" value="NZ_LXEO01000017.1"/>
</dbReference>
<dbReference type="Gene3D" id="1.20.1740.10">
    <property type="entry name" value="Amino acid/polyamine transporter I"/>
    <property type="match status" value="1"/>
</dbReference>
<dbReference type="GO" id="GO:0022857">
    <property type="term" value="F:transmembrane transporter activity"/>
    <property type="evidence" value="ECO:0007669"/>
    <property type="project" value="InterPro"/>
</dbReference>
<keyword evidence="5 6" id="KW-0472">Membrane</keyword>
<name>A0A1B7HSV8_9ENTR</name>
<feature type="transmembrane region" description="Helical" evidence="6">
    <location>
        <begin position="124"/>
        <end position="142"/>
    </location>
</feature>
<dbReference type="GO" id="GO:0005886">
    <property type="term" value="C:plasma membrane"/>
    <property type="evidence" value="ECO:0007669"/>
    <property type="project" value="UniProtKB-SubCell"/>
</dbReference>
<keyword evidence="4 6" id="KW-1133">Transmembrane helix</keyword>
<feature type="transmembrane region" description="Helical" evidence="6">
    <location>
        <begin position="154"/>
        <end position="174"/>
    </location>
</feature>
<evidence type="ECO:0000256" key="2">
    <source>
        <dbReference type="ARBA" id="ARBA00022475"/>
    </source>
</evidence>
<feature type="transmembrane region" description="Helical" evidence="6">
    <location>
        <begin position="20"/>
        <end position="39"/>
    </location>
</feature>
<evidence type="ECO:0000256" key="6">
    <source>
        <dbReference type="SAM" id="Phobius"/>
    </source>
</evidence>
<evidence type="ECO:0000313" key="8">
    <source>
        <dbReference type="Proteomes" id="UP000078286"/>
    </source>
</evidence>
<keyword evidence="2" id="KW-1003">Cell membrane</keyword>
<feature type="transmembrane region" description="Helical" evidence="6">
    <location>
        <begin position="390"/>
        <end position="408"/>
    </location>
</feature>
<reference evidence="7 8" key="1">
    <citation type="submission" date="2016-04" db="EMBL/GenBank/DDBJ databases">
        <title>ATOL: Assembling a taxonomically balanced genome-scale reconstruction of the evolutionary history of the Enterobacteriaceae.</title>
        <authorList>
            <person name="Plunkett G.III."/>
            <person name="Neeno-Eckwall E.C."/>
            <person name="Glasner J.D."/>
            <person name="Perna N.T."/>
        </authorList>
    </citation>
    <scope>NUCLEOTIDE SEQUENCE [LARGE SCALE GENOMIC DNA]</scope>
    <source>
        <strain evidence="7 8">ATCC 51607</strain>
    </source>
</reference>
<evidence type="ECO:0000256" key="4">
    <source>
        <dbReference type="ARBA" id="ARBA00022989"/>
    </source>
</evidence>
<feature type="transmembrane region" description="Helical" evidence="6">
    <location>
        <begin position="90"/>
        <end position="112"/>
    </location>
</feature>
<feature type="transmembrane region" description="Helical" evidence="6">
    <location>
        <begin position="194"/>
        <end position="213"/>
    </location>
</feature>
<evidence type="ECO:0000256" key="5">
    <source>
        <dbReference type="ARBA" id="ARBA00023136"/>
    </source>
</evidence>
<evidence type="ECO:0000256" key="3">
    <source>
        <dbReference type="ARBA" id="ARBA00022692"/>
    </source>
</evidence>
<feature type="transmembrane region" description="Helical" evidence="6">
    <location>
        <begin position="330"/>
        <end position="351"/>
    </location>
</feature>
<comment type="subcellular location">
    <subcellularLocation>
        <location evidence="1">Cell membrane</location>
        <topology evidence="1">Multi-pass membrane protein</topology>
    </subcellularLocation>
</comment>
<dbReference type="EMBL" id="LXEO01000017">
    <property type="protein sequence ID" value="OAT18748.1"/>
    <property type="molecule type" value="Genomic_DNA"/>
</dbReference>
<dbReference type="PATRIC" id="fig|1354255.3.peg.1621"/>